<sequence>TSTRVTNYSDLIAISYGRFLGYAHNQHNMHINKYGQTTQCSTYEEDENCIGYVGDFSREAHFTYWDQRINSKC</sequence>
<proteinExistence type="predicted"/>
<dbReference type="AlphaFoldDB" id="A0A137NS43"/>
<dbReference type="Gene3D" id="3.40.50.1820">
    <property type="entry name" value="alpha/beta hydrolase"/>
    <property type="match status" value="1"/>
</dbReference>
<dbReference type="EMBL" id="KQ964851">
    <property type="protein sequence ID" value="KXN65589.1"/>
    <property type="molecule type" value="Genomic_DNA"/>
</dbReference>
<gene>
    <name evidence="1" type="ORF">CONCODRAFT_12782</name>
</gene>
<dbReference type="OrthoDB" id="438440at2759"/>
<accession>A0A137NS43</accession>
<protein>
    <submittedName>
        <fullName evidence="1">Uncharacterized protein</fullName>
    </submittedName>
</protein>
<keyword evidence="2" id="KW-1185">Reference proteome</keyword>
<reference evidence="1 2" key="1">
    <citation type="journal article" date="2015" name="Genome Biol. Evol.">
        <title>Phylogenomic analyses indicate that early fungi evolved digesting cell walls of algal ancestors of land plants.</title>
        <authorList>
            <person name="Chang Y."/>
            <person name="Wang S."/>
            <person name="Sekimoto S."/>
            <person name="Aerts A.L."/>
            <person name="Choi C."/>
            <person name="Clum A."/>
            <person name="LaButti K.M."/>
            <person name="Lindquist E.A."/>
            <person name="Yee Ngan C."/>
            <person name="Ohm R.A."/>
            <person name="Salamov A.A."/>
            <person name="Grigoriev I.V."/>
            <person name="Spatafora J.W."/>
            <person name="Berbee M.L."/>
        </authorList>
    </citation>
    <scope>NUCLEOTIDE SEQUENCE [LARGE SCALE GENOMIC DNA]</scope>
    <source>
        <strain evidence="1 2">NRRL 28638</strain>
    </source>
</reference>
<evidence type="ECO:0000313" key="1">
    <source>
        <dbReference type="EMBL" id="KXN65589.1"/>
    </source>
</evidence>
<feature type="non-terminal residue" evidence="1">
    <location>
        <position position="1"/>
    </location>
</feature>
<dbReference type="InterPro" id="IPR029058">
    <property type="entry name" value="AB_hydrolase_fold"/>
</dbReference>
<name>A0A137NS43_CONC2</name>
<dbReference type="Proteomes" id="UP000070444">
    <property type="component" value="Unassembled WGS sequence"/>
</dbReference>
<organism evidence="1 2">
    <name type="scientific">Conidiobolus coronatus (strain ATCC 28846 / CBS 209.66 / NRRL 28638)</name>
    <name type="common">Delacroixia coronata</name>
    <dbReference type="NCBI Taxonomy" id="796925"/>
    <lineage>
        <taxon>Eukaryota</taxon>
        <taxon>Fungi</taxon>
        <taxon>Fungi incertae sedis</taxon>
        <taxon>Zoopagomycota</taxon>
        <taxon>Entomophthoromycotina</taxon>
        <taxon>Entomophthoromycetes</taxon>
        <taxon>Entomophthorales</taxon>
        <taxon>Ancylistaceae</taxon>
        <taxon>Conidiobolus</taxon>
    </lineage>
</organism>
<evidence type="ECO:0000313" key="2">
    <source>
        <dbReference type="Proteomes" id="UP000070444"/>
    </source>
</evidence>